<dbReference type="SMART" id="SM01381">
    <property type="entry name" value="7TM_GPCR_Srsx"/>
    <property type="match status" value="1"/>
</dbReference>
<dbReference type="Gene3D" id="1.20.1070.10">
    <property type="entry name" value="Rhodopsin 7-helix transmembrane proteins"/>
    <property type="match status" value="2"/>
</dbReference>
<keyword evidence="4 6" id="KW-0472">Membrane</keyword>
<dbReference type="GO" id="GO:0016020">
    <property type="term" value="C:membrane"/>
    <property type="evidence" value="ECO:0007669"/>
    <property type="project" value="UniProtKB-SubCell"/>
</dbReference>
<dbReference type="FunFam" id="1.20.1070.10:FF:000368">
    <property type="entry name" value="Predicted protein"/>
    <property type="match status" value="2"/>
</dbReference>
<feature type="transmembrane region" description="Helical" evidence="6">
    <location>
        <begin position="416"/>
        <end position="437"/>
    </location>
</feature>
<feature type="transmembrane region" description="Helical" evidence="6">
    <location>
        <begin position="127"/>
        <end position="152"/>
    </location>
</feature>
<feature type="transmembrane region" description="Helical" evidence="6">
    <location>
        <begin position="223"/>
        <end position="249"/>
    </location>
</feature>
<dbReference type="CDD" id="cd00637">
    <property type="entry name" value="7tm_classA_rhodopsin-like"/>
    <property type="match status" value="2"/>
</dbReference>
<dbReference type="EMBL" id="CALNXJ010000005">
    <property type="protein sequence ID" value="CAH3040389.1"/>
    <property type="molecule type" value="Genomic_DNA"/>
</dbReference>
<feature type="domain" description="G-protein coupled receptors family 1 profile" evidence="7">
    <location>
        <begin position="395"/>
        <end position="647"/>
    </location>
</feature>
<feature type="transmembrane region" description="Helical" evidence="6">
    <location>
        <begin position="44"/>
        <end position="65"/>
    </location>
</feature>
<evidence type="ECO:0000256" key="4">
    <source>
        <dbReference type="ARBA" id="ARBA00023136"/>
    </source>
</evidence>
<evidence type="ECO:0000313" key="9">
    <source>
        <dbReference type="Proteomes" id="UP001159428"/>
    </source>
</evidence>
<accession>A0AAU9VVV3</accession>
<comment type="similarity">
    <text evidence="5">Belongs to the G-protein coupled receptor 1 family.</text>
</comment>
<feature type="transmembrane region" description="Helical" evidence="6">
    <location>
        <begin position="6"/>
        <end position="32"/>
    </location>
</feature>
<keyword evidence="9" id="KW-1185">Reference proteome</keyword>
<evidence type="ECO:0000256" key="6">
    <source>
        <dbReference type="SAM" id="Phobius"/>
    </source>
</evidence>
<reference evidence="8 9" key="1">
    <citation type="submission" date="2022-05" db="EMBL/GenBank/DDBJ databases">
        <authorList>
            <consortium name="Genoscope - CEA"/>
            <person name="William W."/>
        </authorList>
    </citation>
    <scope>NUCLEOTIDE SEQUENCE [LARGE SCALE GENOMIC DNA]</scope>
</reference>
<evidence type="ECO:0000313" key="8">
    <source>
        <dbReference type="EMBL" id="CAH3040389.1"/>
    </source>
</evidence>
<proteinExistence type="inferred from homology"/>
<gene>
    <name evidence="8" type="ORF">PMEA_00025995</name>
</gene>
<sequence>MGDALFYGLTLTYSILIAINLIGNAMVILVVLLNKSMQRPINYLLVNLAASDMTVAIFASIQFLMEPTLADAEPLTAIFLCKFLTGGTLGWVGAVCSIFNLVGLAIERYYAVIVSHRHRGKLTSGRLRVFIFVSWTLALIWAGPGFFITTYIKESQMCGHQWPKEIYAKMYTVGWSFVAGIIPIGIMGSLYYKIIYRLWFTKEKATEATQKAMLRYRKRVTKMVIAVTIIYVLCWGPELIIYFLGFLGVFTLQAIHHGVAFALIVFNSCVNPIVYSFQSSQFRTHLLSLIRCRRRDNRVITISVNPLSFVNLLFICPANVRFPFKRKLQPTKCAQLITICFQLSALRKTRQFKTVQSIILCMDLYICWYCINMLSSLYIGFSVLFSVLVIFNLVGNTLVILVVLRNRSMKTPTNYLLVNLASADIVVAFFIGIQFIVTPTFTHPQGTLGAVLCKIVTGGTPGWVGAVASVFSLVAISIERYWAVLHPHSQKIKLTKTKIVILALLSWIASLTWAIPGFLATTYIKEFKGCAHSFSKPIYAKLYTVGWSVVAGVIPISIMTALYSKVVYRLWFVNNATTESTQRALLRYRKRVTKMVIFVTVVYVLCWVPELLIYFLGFTGTITLQPFHHAIASALIVFNSSINPTVYSLQSSKFRKHLGELIC</sequence>
<keyword evidence="3 6" id="KW-1133">Transmembrane helix</keyword>
<dbReference type="PANTHER" id="PTHR45698:SF1">
    <property type="entry name" value="TRACE AMINE-ASSOCIATED RECEPTOR 13C-LIKE"/>
    <property type="match status" value="1"/>
</dbReference>
<keyword evidence="5" id="KW-0807">Transducer</keyword>
<evidence type="ECO:0000259" key="7">
    <source>
        <dbReference type="PROSITE" id="PS50262"/>
    </source>
</evidence>
<feature type="transmembrane region" description="Helical" evidence="6">
    <location>
        <begin position="449"/>
        <end position="478"/>
    </location>
</feature>
<keyword evidence="5" id="KW-0675">Receptor</keyword>
<dbReference type="Pfam" id="PF00001">
    <property type="entry name" value="7tm_1"/>
    <property type="match status" value="2"/>
</dbReference>
<evidence type="ECO:0000256" key="1">
    <source>
        <dbReference type="ARBA" id="ARBA00004370"/>
    </source>
</evidence>
<keyword evidence="2 5" id="KW-0812">Transmembrane</keyword>
<keyword evidence="5" id="KW-0297">G-protein coupled receptor</keyword>
<feature type="transmembrane region" description="Helical" evidence="6">
    <location>
        <begin position="77"/>
        <end position="106"/>
    </location>
</feature>
<feature type="transmembrane region" description="Helical" evidence="6">
    <location>
        <begin position="358"/>
        <end position="379"/>
    </location>
</feature>
<dbReference type="PROSITE" id="PS00237">
    <property type="entry name" value="G_PROTEIN_RECEP_F1_1"/>
    <property type="match status" value="2"/>
</dbReference>
<feature type="transmembrane region" description="Helical" evidence="6">
    <location>
        <begin position="595"/>
        <end position="615"/>
    </location>
</feature>
<feature type="transmembrane region" description="Helical" evidence="6">
    <location>
        <begin position="627"/>
        <end position="649"/>
    </location>
</feature>
<comment type="caution">
    <text evidence="8">The sequence shown here is derived from an EMBL/GenBank/DDBJ whole genome shotgun (WGS) entry which is preliminary data.</text>
</comment>
<dbReference type="Proteomes" id="UP001159428">
    <property type="component" value="Unassembled WGS sequence"/>
</dbReference>
<dbReference type="PANTHER" id="PTHR45698">
    <property type="entry name" value="TRACE AMINE-ASSOCIATED RECEPTOR 19N-RELATED"/>
    <property type="match status" value="1"/>
</dbReference>
<dbReference type="InterPro" id="IPR000276">
    <property type="entry name" value="GPCR_Rhodpsn"/>
</dbReference>
<dbReference type="GO" id="GO:0004930">
    <property type="term" value="F:G protein-coupled receptor activity"/>
    <property type="evidence" value="ECO:0007669"/>
    <property type="project" value="UniProtKB-KW"/>
</dbReference>
<dbReference type="AlphaFoldDB" id="A0AAU9VVV3"/>
<feature type="domain" description="G-protein coupled receptors family 1 profile" evidence="7">
    <location>
        <begin position="23"/>
        <end position="275"/>
    </location>
</feature>
<dbReference type="PRINTS" id="PR00237">
    <property type="entry name" value="GPCRRHODOPSN"/>
</dbReference>
<name>A0AAU9VVV3_9CNID</name>
<feature type="transmembrane region" description="Helical" evidence="6">
    <location>
        <begin position="172"/>
        <end position="192"/>
    </location>
</feature>
<feature type="transmembrane region" description="Helical" evidence="6">
    <location>
        <begin position="544"/>
        <end position="563"/>
    </location>
</feature>
<dbReference type="SUPFAM" id="SSF81321">
    <property type="entry name" value="Family A G protein-coupled receptor-like"/>
    <property type="match status" value="2"/>
</dbReference>
<comment type="subcellular location">
    <subcellularLocation>
        <location evidence="1">Membrane</location>
    </subcellularLocation>
</comment>
<evidence type="ECO:0000256" key="3">
    <source>
        <dbReference type="ARBA" id="ARBA00022989"/>
    </source>
</evidence>
<feature type="transmembrane region" description="Helical" evidence="6">
    <location>
        <begin position="385"/>
        <end position="404"/>
    </location>
</feature>
<dbReference type="PROSITE" id="PS50262">
    <property type="entry name" value="G_PROTEIN_RECEP_F1_2"/>
    <property type="match status" value="2"/>
</dbReference>
<feature type="transmembrane region" description="Helical" evidence="6">
    <location>
        <begin position="255"/>
        <end position="278"/>
    </location>
</feature>
<dbReference type="InterPro" id="IPR017452">
    <property type="entry name" value="GPCR_Rhodpsn_7TM"/>
</dbReference>
<protein>
    <recommendedName>
        <fullName evidence="7">G-protein coupled receptors family 1 profile domain-containing protein</fullName>
    </recommendedName>
</protein>
<evidence type="ECO:0000256" key="5">
    <source>
        <dbReference type="RuleBase" id="RU000688"/>
    </source>
</evidence>
<feature type="transmembrane region" description="Helical" evidence="6">
    <location>
        <begin position="499"/>
        <end position="524"/>
    </location>
</feature>
<evidence type="ECO:0000256" key="2">
    <source>
        <dbReference type="ARBA" id="ARBA00022692"/>
    </source>
</evidence>
<feature type="non-terminal residue" evidence="8">
    <location>
        <position position="663"/>
    </location>
</feature>
<organism evidence="8 9">
    <name type="scientific">Pocillopora meandrina</name>
    <dbReference type="NCBI Taxonomy" id="46732"/>
    <lineage>
        <taxon>Eukaryota</taxon>
        <taxon>Metazoa</taxon>
        <taxon>Cnidaria</taxon>
        <taxon>Anthozoa</taxon>
        <taxon>Hexacorallia</taxon>
        <taxon>Scleractinia</taxon>
        <taxon>Astrocoeniina</taxon>
        <taxon>Pocilloporidae</taxon>
        <taxon>Pocillopora</taxon>
    </lineage>
</organism>